<dbReference type="RefSeq" id="WP_157741583.1">
    <property type="nucleotide sequence ID" value="NZ_JBHRWG010000003.1"/>
</dbReference>
<keyword evidence="1" id="KW-0472">Membrane</keyword>
<name>A0A1C3N1N5_9ACTN</name>
<dbReference type="AlphaFoldDB" id="A0A1C3N1N5"/>
<gene>
    <name evidence="2" type="ORF">GA0070620_1979</name>
</gene>
<proteinExistence type="predicted"/>
<dbReference type="Proteomes" id="UP000199393">
    <property type="component" value="Chromosome I"/>
</dbReference>
<dbReference type="EMBL" id="LT598496">
    <property type="protein sequence ID" value="SBV26489.1"/>
    <property type="molecule type" value="Genomic_DNA"/>
</dbReference>
<reference evidence="3" key="1">
    <citation type="submission" date="2016-06" db="EMBL/GenBank/DDBJ databases">
        <authorList>
            <person name="Varghese N."/>
            <person name="Submissions Spin"/>
        </authorList>
    </citation>
    <scope>NUCLEOTIDE SEQUENCE [LARGE SCALE GENOMIC DNA]</scope>
    <source>
        <strain evidence="3">DSM 45344</strain>
    </source>
</reference>
<evidence type="ECO:0000313" key="3">
    <source>
        <dbReference type="Proteomes" id="UP000199393"/>
    </source>
</evidence>
<organism evidence="2 3">
    <name type="scientific">Micromonospora krabiensis</name>
    <dbReference type="NCBI Taxonomy" id="307121"/>
    <lineage>
        <taxon>Bacteria</taxon>
        <taxon>Bacillati</taxon>
        <taxon>Actinomycetota</taxon>
        <taxon>Actinomycetes</taxon>
        <taxon>Micromonosporales</taxon>
        <taxon>Micromonosporaceae</taxon>
        <taxon>Micromonospora</taxon>
    </lineage>
</organism>
<feature type="transmembrane region" description="Helical" evidence="1">
    <location>
        <begin position="20"/>
        <end position="40"/>
    </location>
</feature>
<keyword evidence="1" id="KW-0812">Transmembrane</keyword>
<sequence length="51" mass="5331">MRGCNVADDPSSPNTGVAMAPWLLDGIGLISGGTVLVLLARQRHASGSRRR</sequence>
<evidence type="ECO:0000256" key="1">
    <source>
        <dbReference type="SAM" id="Phobius"/>
    </source>
</evidence>
<protein>
    <submittedName>
        <fullName evidence="2">Uncharacterized protein</fullName>
    </submittedName>
</protein>
<keyword evidence="1" id="KW-1133">Transmembrane helix</keyword>
<keyword evidence="3" id="KW-1185">Reference proteome</keyword>
<evidence type="ECO:0000313" key="2">
    <source>
        <dbReference type="EMBL" id="SBV26489.1"/>
    </source>
</evidence>
<accession>A0A1C3N1N5</accession>